<name>A0AAD8SJN0_LOLMU</name>
<evidence type="ECO:0000259" key="6">
    <source>
        <dbReference type="Pfam" id="PF14368"/>
    </source>
</evidence>
<dbReference type="CDD" id="cd00010">
    <property type="entry name" value="AAI_LTSS"/>
    <property type="match status" value="1"/>
</dbReference>
<dbReference type="InterPro" id="IPR043325">
    <property type="entry name" value="LTSS"/>
</dbReference>
<dbReference type="InterPro" id="IPR016140">
    <property type="entry name" value="Bifunc_inhib/LTP/seed_store"/>
</dbReference>
<keyword evidence="2" id="KW-0732">Signal</keyword>
<keyword evidence="9" id="KW-1185">Reference proteome</keyword>
<comment type="similarity">
    <text evidence="1">Belongs to the plant LTP family.</text>
</comment>
<evidence type="ECO:0000256" key="3">
    <source>
        <dbReference type="ARBA" id="ARBA00023157"/>
    </source>
</evidence>
<evidence type="ECO:0000256" key="2">
    <source>
        <dbReference type="ARBA" id="ARBA00022729"/>
    </source>
</evidence>
<dbReference type="EMBL" id="JAUUTY010000905">
    <property type="protein sequence ID" value="KAK1570192.1"/>
    <property type="molecule type" value="Genomic_DNA"/>
</dbReference>
<organism evidence="8 9">
    <name type="scientific">Lolium multiflorum</name>
    <name type="common">Italian ryegrass</name>
    <name type="synonym">Lolium perenne subsp. multiflorum</name>
    <dbReference type="NCBI Taxonomy" id="4521"/>
    <lineage>
        <taxon>Eukaryota</taxon>
        <taxon>Viridiplantae</taxon>
        <taxon>Streptophyta</taxon>
        <taxon>Embryophyta</taxon>
        <taxon>Tracheophyta</taxon>
        <taxon>Spermatophyta</taxon>
        <taxon>Magnoliopsida</taxon>
        <taxon>Liliopsida</taxon>
        <taxon>Poales</taxon>
        <taxon>Poaceae</taxon>
        <taxon>BOP clade</taxon>
        <taxon>Pooideae</taxon>
        <taxon>Poodae</taxon>
        <taxon>Poeae</taxon>
        <taxon>Poeae Chloroplast Group 2 (Poeae type)</taxon>
        <taxon>Loliodinae</taxon>
        <taxon>Loliinae</taxon>
        <taxon>Lolium</taxon>
    </lineage>
</organism>
<evidence type="ECO:0000313" key="9">
    <source>
        <dbReference type="Proteomes" id="UP001231189"/>
    </source>
</evidence>
<evidence type="ECO:0000313" key="7">
    <source>
        <dbReference type="EMBL" id="KAK1570192.1"/>
    </source>
</evidence>
<dbReference type="EMBL" id="JAUUTY010000004">
    <property type="protein sequence ID" value="KAK1653407.1"/>
    <property type="molecule type" value="Genomic_DNA"/>
</dbReference>
<protein>
    <recommendedName>
        <fullName evidence="6">Bifunctional inhibitor/plant lipid transfer protein/seed storage helical domain-containing protein</fullName>
    </recommendedName>
</protein>
<keyword evidence="3" id="KW-1015">Disulfide bond</keyword>
<gene>
    <name evidence="7" type="ORF">QYE76_018359</name>
    <name evidence="8" type="ORF">QYE76_071212</name>
</gene>
<evidence type="ECO:0000256" key="1">
    <source>
        <dbReference type="ARBA" id="ARBA00009748"/>
    </source>
</evidence>
<reference evidence="8" key="1">
    <citation type="submission" date="2023-07" db="EMBL/GenBank/DDBJ databases">
        <title>A chromosome-level genome assembly of Lolium multiflorum.</title>
        <authorList>
            <person name="Chen Y."/>
            <person name="Copetti D."/>
            <person name="Kolliker R."/>
            <person name="Studer B."/>
        </authorList>
    </citation>
    <scope>NUCLEOTIDE SEQUENCE</scope>
    <source>
        <strain evidence="8">02402/16</strain>
        <tissue evidence="8">Leaf</tissue>
    </source>
</reference>
<feature type="compositionally biased region" description="Low complexity" evidence="5">
    <location>
        <begin position="88"/>
        <end position="99"/>
    </location>
</feature>
<comment type="caution">
    <text evidence="8">The sequence shown here is derived from an EMBL/GenBank/DDBJ whole genome shotgun (WGS) entry which is preliminary data.</text>
</comment>
<feature type="region of interest" description="Disordered" evidence="5">
    <location>
        <begin position="79"/>
        <end position="99"/>
    </location>
</feature>
<dbReference type="PANTHER" id="PTHR33044">
    <property type="entry name" value="BIFUNCTIONAL INHIBITOR/LIPID-TRANSFER PROTEIN/SEED STORAGE 2S ALBUMIN SUPERFAMILY PROTEIN-RELATED"/>
    <property type="match status" value="1"/>
</dbReference>
<dbReference type="Pfam" id="PF14368">
    <property type="entry name" value="LTP_2"/>
    <property type="match status" value="1"/>
</dbReference>
<feature type="domain" description="Bifunctional inhibitor/plant lipid transfer protein/seed storage helical" evidence="6">
    <location>
        <begin position="2"/>
        <end position="71"/>
    </location>
</feature>
<proteinExistence type="inferred from homology"/>
<keyword evidence="4" id="KW-0325">Glycoprotein</keyword>
<dbReference type="SUPFAM" id="SSF47699">
    <property type="entry name" value="Bifunctional inhibitor/lipid-transfer protein/seed storage 2S albumin"/>
    <property type="match status" value="1"/>
</dbReference>
<evidence type="ECO:0000256" key="4">
    <source>
        <dbReference type="ARBA" id="ARBA00023180"/>
    </source>
</evidence>
<evidence type="ECO:0000313" key="8">
    <source>
        <dbReference type="EMBL" id="KAK1653407.1"/>
    </source>
</evidence>
<dbReference type="Proteomes" id="UP001231189">
    <property type="component" value="Unassembled WGS sequence"/>
</dbReference>
<evidence type="ECO:0000256" key="5">
    <source>
        <dbReference type="SAM" id="MobiDB-lite"/>
    </source>
</evidence>
<accession>A0AAD8SJN0</accession>
<sequence length="99" mass="10360">MGLMPCIGLLTDTTVPTPPAKCCGAFKSLVDYAPICLCHGLNGDINKIMPAPMNFMRMMSLPGSCNVPLSMQALAQCSSAPVPPLNPPAALSPKNNCKE</sequence>
<dbReference type="InterPro" id="IPR036312">
    <property type="entry name" value="Bifun_inhib/LTP/seed_sf"/>
</dbReference>
<dbReference type="AlphaFoldDB" id="A0AAD8SJN0"/>
<dbReference type="Gene3D" id="1.10.110.10">
    <property type="entry name" value="Plant lipid-transfer and hydrophobic proteins"/>
    <property type="match status" value="1"/>
</dbReference>